<reference evidence="1" key="1">
    <citation type="submission" date="2020-11" db="EMBL/GenBank/DDBJ databases">
        <title>Connecting structure to function with the recovery of over 1000 high-quality activated sludge metagenome-assembled genomes encoding full-length rRNA genes using long-read sequencing.</title>
        <authorList>
            <person name="Singleton C.M."/>
            <person name="Petriglieri F."/>
            <person name="Kristensen J.M."/>
            <person name="Kirkegaard R.H."/>
            <person name="Michaelsen T.Y."/>
            <person name="Andersen M.H."/>
            <person name="Karst S.M."/>
            <person name="Dueholm M.S."/>
            <person name="Nielsen P.H."/>
            <person name="Albertsen M."/>
        </authorList>
    </citation>
    <scope>NUCLEOTIDE SEQUENCE</scope>
    <source>
        <strain evidence="1">Fred_18-Q3-R57-64_BAT3C.431</strain>
    </source>
</reference>
<dbReference type="EMBL" id="CP064981">
    <property type="protein sequence ID" value="QQR92184.1"/>
    <property type="molecule type" value="Genomic_DNA"/>
</dbReference>
<sequence>MPKPLRNERKWIKYVNRSIRGSQEKPFARRLKQNVEDVFKQKPHDEFRWKEIEALGHWDKREKTHERRLRDLIQNILVQTTLGSASVKQLNPKQREVVKQMLRARMESTPAEQSDRLRKRATAMLGPEKYAEVIATIDALIQTLLRSRKMK</sequence>
<name>A0A7T9DIX1_9ARCH</name>
<dbReference type="Proteomes" id="UP000596004">
    <property type="component" value="Chromosome"/>
</dbReference>
<organism evidence="1">
    <name type="scientific">Candidatus Iainarchaeum sp</name>
    <dbReference type="NCBI Taxonomy" id="3101447"/>
    <lineage>
        <taxon>Archaea</taxon>
        <taxon>Candidatus Iainarchaeota</taxon>
        <taxon>Candidatus Iainarchaeia</taxon>
        <taxon>Candidatus Iainarchaeales</taxon>
        <taxon>Candidatus Iainarchaeaceae</taxon>
        <taxon>Candidatus Iainarchaeum</taxon>
    </lineage>
</organism>
<accession>A0A7T9DIX1</accession>
<protein>
    <submittedName>
        <fullName evidence="1">Uncharacterized protein</fullName>
    </submittedName>
</protein>
<dbReference type="AlphaFoldDB" id="A0A7T9DIX1"/>
<proteinExistence type="predicted"/>
<evidence type="ECO:0000313" key="1">
    <source>
        <dbReference type="EMBL" id="QQR92184.1"/>
    </source>
</evidence>
<gene>
    <name evidence="1" type="ORF">IPJ89_03415</name>
</gene>